<proteinExistence type="predicted"/>
<dbReference type="RefSeq" id="WP_070118612.1">
    <property type="nucleotide sequence ID" value="NZ_LZYE01000002.1"/>
</dbReference>
<comment type="caution">
    <text evidence="2">The sequence shown here is derived from an EMBL/GenBank/DDBJ whole genome shotgun (WGS) entry which is preliminary data.</text>
</comment>
<gene>
    <name evidence="2" type="ORF">BAE27_00010</name>
</gene>
<reference evidence="2 3" key="1">
    <citation type="submission" date="2016-06" db="EMBL/GenBank/DDBJ databases">
        <title>Gene turnover analysis identifies the evolutionary adaptation of the extremophile Acidithiobacillus caldus.</title>
        <authorList>
            <person name="Zhang X."/>
        </authorList>
    </citation>
    <scope>NUCLEOTIDE SEQUENCE [LARGE SCALE GENOMIC DNA]</scope>
    <source>
        <strain evidence="2 3">DX</strain>
    </source>
</reference>
<keyword evidence="1" id="KW-1133">Transmembrane helix</keyword>
<organism evidence="2 3">
    <name type="scientific">Acidithiobacillus caldus</name>
    <dbReference type="NCBI Taxonomy" id="33059"/>
    <lineage>
        <taxon>Bacteria</taxon>
        <taxon>Pseudomonadati</taxon>
        <taxon>Pseudomonadota</taxon>
        <taxon>Acidithiobacillia</taxon>
        <taxon>Acidithiobacillales</taxon>
        <taxon>Acidithiobacillaceae</taxon>
        <taxon>Acidithiobacillus</taxon>
    </lineage>
</organism>
<evidence type="ECO:0008006" key="4">
    <source>
        <dbReference type="Google" id="ProtNLM"/>
    </source>
</evidence>
<accession>A0A1E7YRC0</accession>
<sequence length="167" mass="18175">HFAQYTTDFFITVLGHALAVRVLAGPGAVEEISAGSPAIFRWGLLCIGILPTWGFVRFDLSRVSPADRRLVAVAGPLASVAVAAAFGVAAAILPMDAGWRQAFLAMAQANLAMAGFNLLPIPPLYGWTILETWLRFDRDRLEFLRRVGAGVVFTVSVWVALWLLTRH</sequence>
<dbReference type="EMBL" id="LZYE01000002">
    <property type="protein sequence ID" value="OFC39332.1"/>
    <property type="molecule type" value="Genomic_DNA"/>
</dbReference>
<feature type="transmembrane region" description="Helical" evidence="1">
    <location>
        <begin position="39"/>
        <end position="58"/>
    </location>
</feature>
<feature type="transmembrane region" description="Helical" evidence="1">
    <location>
        <begin position="70"/>
        <end position="93"/>
    </location>
</feature>
<feature type="transmembrane region" description="Helical" evidence="1">
    <location>
        <begin position="143"/>
        <end position="164"/>
    </location>
</feature>
<feature type="transmembrane region" description="Helical" evidence="1">
    <location>
        <begin position="99"/>
        <end position="122"/>
    </location>
</feature>
<evidence type="ECO:0000313" key="3">
    <source>
        <dbReference type="Proteomes" id="UP000175616"/>
    </source>
</evidence>
<dbReference type="PANTHER" id="PTHR35864:SF1">
    <property type="entry name" value="ZINC METALLOPROTEASE YWHC-RELATED"/>
    <property type="match status" value="1"/>
</dbReference>
<evidence type="ECO:0000313" key="2">
    <source>
        <dbReference type="EMBL" id="OFC39332.1"/>
    </source>
</evidence>
<dbReference type="PANTHER" id="PTHR35864">
    <property type="entry name" value="ZINC METALLOPROTEASE MJ0611-RELATED"/>
    <property type="match status" value="1"/>
</dbReference>
<keyword evidence="1" id="KW-0472">Membrane</keyword>
<name>A0A1E7YRC0_9PROT</name>
<feature type="non-terminal residue" evidence="2">
    <location>
        <position position="1"/>
    </location>
</feature>
<evidence type="ECO:0000256" key="1">
    <source>
        <dbReference type="SAM" id="Phobius"/>
    </source>
</evidence>
<keyword evidence="1" id="KW-0812">Transmembrane</keyword>
<dbReference type="AlphaFoldDB" id="A0A1E7YRC0"/>
<dbReference type="Proteomes" id="UP000175616">
    <property type="component" value="Unassembled WGS sequence"/>
</dbReference>
<protein>
    <recommendedName>
        <fullName evidence="4">Peptidase M50</fullName>
    </recommendedName>
</protein>
<dbReference type="InterPro" id="IPR052348">
    <property type="entry name" value="Metallopeptidase_M50B"/>
</dbReference>